<organism evidence="1">
    <name type="scientific">uncultured Halorhabdus sp</name>
    <dbReference type="NCBI Taxonomy" id="643678"/>
    <lineage>
        <taxon>Archaea</taxon>
        <taxon>Methanobacteriati</taxon>
        <taxon>Methanobacteriota</taxon>
        <taxon>Stenosarchaea group</taxon>
        <taxon>Halobacteria</taxon>
        <taxon>Halobacteriales</taxon>
        <taxon>Haloarculaceae</taxon>
        <taxon>Halorhabdus</taxon>
        <taxon>environmental samples</taxon>
    </lineage>
</organism>
<dbReference type="SUPFAM" id="SSF51445">
    <property type="entry name" value="(Trans)glycosidases"/>
    <property type="match status" value="1"/>
</dbReference>
<reference evidence="1" key="1">
    <citation type="journal article" date="2013" name="Environ. Microbiol.">
        <title>Seasonally variable intestinal metagenomes of the red palm weevil (Rhynchophorus ferrugineus).</title>
        <authorList>
            <person name="Jia S."/>
            <person name="Zhang X."/>
            <person name="Zhang G."/>
            <person name="Yin A."/>
            <person name="Zhang S."/>
            <person name="Li F."/>
            <person name="Wang L."/>
            <person name="Zhao D."/>
            <person name="Yun Q."/>
            <person name="Tala"/>
            <person name="Wang J."/>
            <person name="Sun G."/>
            <person name="Baabdullah M."/>
            <person name="Yu X."/>
            <person name="Hu S."/>
            <person name="Al-Mssallem I.S."/>
            <person name="Yu J."/>
        </authorList>
    </citation>
    <scope>NUCLEOTIDE SEQUENCE</scope>
</reference>
<evidence type="ECO:0000313" key="1">
    <source>
        <dbReference type="EMBL" id="AIA88875.1"/>
    </source>
</evidence>
<sequence>MASAGFQVARDEALWANQETTAGVVEWTDKVTTFTGAFEDNGISLFLVLTYGNSLYGGGAPLTETAMDAYANFATEAVDRFGTDGTVYEVWNEWNIGAGGVSVDDRTAASYVELLSTTYASVKAENPDAVIAGP</sequence>
<proteinExistence type="predicted"/>
<name>A0A060C7A8_9EURY</name>
<dbReference type="AlphaFoldDB" id="A0A060C7A8"/>
<dbReference type="EMBL" id="KF121587">
    <property type="protein sequence ID" value="AIA88875.1"/>
    <property type="molecule type" value="Genomic_DNA"/>
</dbReference>
<dbReference type="Gene3D" id="3.20.20.80">
    <property type="entry name" value="Glycosidases"/>
    <property type="match status" value="1"/>
</dbReference>
<protein>
    <submittedName>
        <fullName evidence="1">CAZy families GH39 protein</fullName>
    </submittedName>
</protein>
<dbReference type="InterPro" id="IPR017853">
    <property type="entry name" value="GH"/>
</dbReference>
<feature type="non-terminal residue" evidence="1">
    <location>
        <position position="134"/>
    </location>
</feature>
<accession>A0A060C7A8</accession>